<evidence type="ECO:0000313" key="1">
    <source>
        <dbReference type="EMBL" id="OWA54929.1"/>
    </source>
</evidence>
<dbReference type="EMBL" id="MTYJ01000486">
    <property type="protein sequence ID" value="OWA54929.1"/>
    <property type="molecule type" value="Genomic_DNA"/>
</dbReference>
<reference evidence="2" key="1">
    <citation type="submission" date="2017-01" db="EMBL/GenBank/DDBJ databases">
        <title>Comparative genomics of anhydrobiosis in the tardigrade Hypsibius dujardini.</title>
        <authorList>
            <person name="Yoshida Y."/>
            <person name="Koutsovoulos G."/>
            <person name="Laetsch D."/>
            <person name="Stevens L."/>
            <person name="Kumar S."/>
            <person name="Horikawa D."/>
            <person name="Ishino K."/>
            <person name="Komine S."/>
            <person name="Tomita M."/>
            <person name="Blaxter M."/>
            <person name="Arakawa K."/>
        </authorList>
    </citation>
    <scope>NUCLEOTIDE SEQUENCE [LARGE SCALE GENOMIC DNA]</scope>
    <source>
        <strain evidence="2">Z151</strain>
    </source>
</reference>
<proteinExistence type="predicted"/>
<dbReference type="AlphaFoldDB" id="A0A9X6NKM7"/>
<accession>A0A9X6NKM7</accession>
<protein>
    <submittedName>
        <fullName evidence="1">Uncharacterized protein</fullName>
    </submittedName>
</protein>
<name>A0A9X6NKM7_HYPEX</name>
<comment type="caution">
    <text evidence="1">The sequence shown here is derived from an EMBL/GenBank/DDBJ whole genome shotgun (WGS) entry which is preliminary data.</text>
</comment>
<sequence>MQSFVALTFFAAFRQPLQSQRQTPQEACADAIVAALSKKVSDHVQIQANKESAFAVAAQVHITATEVVDKALSDARANVEQAGLVAAAALGSATEVVANKPGRLLGPPKPLP</sequence>
<gene>
    <name evidence="1" type="ORF">BV898_19316</name>
</gene>
<organism evidence="1 2">
    <name type="scientific">Hypsibius exemplaris</name>
    <name type="common">Freshwater tardigrade</name>
    <dbReference type="NCBI Taxonomy" id="2072580"/>
    <lineage>
        <taxon>Eukaryota</taxon>
        <taxon>Metazoa</taxon>
        <taxon>Ecdysozoa</taxon>
        <taxon>Tardigrada</taxon>
        <taxon>Eutardigrada</taxon>
        <taxon>Parachela</taxon>
        <taxon>Hypsibioidea</taxon>
        <taxon>Hypsibiidae</taxon>
        <taxon>Hypsibius</taxon>
    </lineage>
</organism>
<keyword evidence="2" id="KW-1185">Reference proteome</keyword>
<dbReference type="Proteomes" id="UP000192578">
    <property type="component" value="Unassembled WGS sequence"/>
</dbReference>
<evidence type="ECO:0000313" key="2">
    <source>
        <dbReference type="Proteomes" id="UP000192578"/>
    </source>
</evidence>